<sequence>LIKRFNNRFANFIRNYPGQQVSNVTDHPLEYNTLKGWPLDHRFWNDGLYHHSTAPWAIDMRVREGINFVLTLERVREEFDLIAEELGRALAWAGITLQCDV</sequence>
<evidence type="ECO:0000313" key="3">
    <source>
        <dbReference type="EMBL" id="KNE86562.1"/>
    </source>
</evidence>
<dbReference type="Proteomes" id="UP000054564">
    <property type="component" value="Unassembled WGS sequence"/>
</dbReference>
<evidence type="ECO:0000313" key="1">
    <source>
        <dbReference type="EMBL" id="KNE86549.1"/>
    </source>
</evidence>
<gene>
    <name evidence="3" type="ORF">PSTG_20076</name>
    <name evidence="2" type="ORF">PSTG_20078</name>
    <name evidence="1" type="ORF">PSTG_20089</name>
</gene>
<name>A0A0L0UHK3_9BASI</name>
<keyword evidence="4" id="KW-1185">Reference proteome</keyword>
<dbReference type="PANTHER" id="PTHR33096">
    <property type="entry name" value="CXC2 DOMAIN-CONTAINING PROTEIN"/>
    <property type="match status" value="1"/>
</dbReference>
<dbReference type="EMBL" id="AJIL01009116">
    <property type="protein sequence ID" value="KNE86562.1"/>
    <property type="molecule type" value="Genomic_DNA"/>
</dbReference>
<proteinExistence type="predicted"/>
<evidence type="ECO:0000313" key="4">
    <source>
        <dbReference type="Proteomes" id="UP000054564"/>
    </source>
</evidence>
<dbReference type="AlphaFoldDB" id="A0A0L0UHK3"/>
<dbReference type="PANTHER" id="PTHR33096:SF1">
    <property type="entry name" value="CXC1-LIKE CYSTEINE CLUSTER ASSOCIATED WITH KDZ TRANSPOSASES DOMAIN-CONTAINING PROTEIN"/>
    <property type="match status" value="1"/>
</dbReference>
<comment type="caution">
    <text evidence="3">The sequence shown here is derived from an EMBL/GenBank/DDBJ whole genome shotgun (WGS) entry which is preliminary data.</text>
</comment>
<reference evidence="4" key="2">
    <citation type="submission" date="2014-03" db="EMBL/GenBank/DDBJ databases">
        <title>The Genome Sequence of Puccinia striiformis f. sp. tritici PST-78.</title>
        <authorList>
            <consortium name="The Broad Institute Genome Sequencing Platform"/>
            <person name="Cuomo C."/>
            <person name="Hulbert S."/>
            <person name="Chen X."/>
            <person name="Walker B."/>
            <person name="Young S.K."/>
            <person name="Zeng Q."/>
            <person name="Gargeya S."/>
            <person name="Fitzgerald M."/>
            <person name="Haas B."/>
            <person name="Abouelleil A."/>
            <person name="Alvarado L."/>
            <person name="Arachchi H.M."/>
            <person name="Berlin A.M."/>
            <person name="Chapman S.B."/>
            <person name="Goldberg J."/>
            <person name="Griggs A."/>
            <person name="Gujja S."/>
            <person name="Hansen M."/>
            <person name="Howarth C."/>
            <person name="Imamovic A."/>
            <person name="Larimer J."/>
            <person name="McCowan C."/>
            <person name="Montmayeur A."/>
            <person name="Murphy C."/>
            <person name="Neiman D."/>
            <person name="Pearson M."/>
            <person name="Priest M."/>
            <person name="Roberts A."/>
            <person name="Saif S."/>
            <person name="Shea T."/>
            <person name="Sisk P."/>
            <person name="Sykes S."/>
            <person name="Wortman J."/>
            <person name="Nusbaum C."/>
            <person name="Birren B."/>
        </authorList>
    </citation>
    <scope>NUCLEOTIDE SEQUENCE [LARGE SCALE GENOMIC DNA]</scope>
    <source>
        <strain evidence="4">race PST-78</strain>
    </source>
</reference>
<dbReference type="EMBL" id="AJIL01009168">
    <property type="protein sequence ID" value="KNE86549.1"/>
    <property type="molecule type" value="Genomic_DNA"/>
</dbReference>
<reference evidence="3" key="1">
    <citation type="submission" date="2014-03" db="EMBL/GenBank/DDBJ databases">
        <title>Cloning and expression analysis of gamma-glutamylcysteines synthetase in perennial ryegrass.</title>
        <authorList>
            <person name="Wei S."/>
            <person name="Sun Z."/>
        </authorList>
    </citation>
    <scope>NUCLEOTIDE SEQUENCE</scope>
    <source>
        <strain evidence="3">Race PST-78</strain>
    </source>
</reference>
<organism evidence="3 4">
    <name type="scientific">Puccinia striiformis f. sp. tritici PST-78</name>
    <dbReference type="NCBI Taxonomy" id="1165861"/>
    <lineage>
        <taxon>Eukaryota</taxon>
        <taxon>Fungi</taxon>
        <taxon>Dikarya</taxon>
        <taxon>Basidiomycota</taxon>
        <taxon>Pucciniomycotina</taxon>
        <taxon>Pucciniomycetes</taxon>
        <taxon>Pucciniales</taxon>
        <taxon>Pucciniaceae</taxon>
        <taxon>Puccinia</taxon>
    </lineage>
</organism>
<feature type="non-terminal residue" evidence="3">
    <location>
        <position position="1"/>
    </location>
</feature>
<dbReference type="EMBL" id="AJIL01009119">
    <property type="protein sequence ID" value="KNE86560.1"/>
    <property type="molecule type" value="Genomic_DNA"/>
</dbReference>
<accession>A0A0L0UHK3</accession>
<evidence type="ECO:0000313" key="2">
    <source>
        <dbReference type="EMBL" id="KNE86560.1"/>
    </source>
</evidence>
<protein>
    <submittedName>
        <fullName evidence="3">Uncharacterized protein</fullName>
    </submittedName>
</protein>